<organism evidence="1 2">
    <name type="scientific">Fomitopsis schrenkii</name>
    <name type="common">Brown rot fungus</name>
    <dbReference type="NCBI Taxonomy" id="2126942"/>
    <lineage>
        <taxon>Eukaryota</taxon>
        <taxon>Fungi</taxon>
        <taxon>Dikarya</taxon>
        <taxon>Basidiomycota</taxon>
        <taxon>Agaricomycotina</taxon>
        <taxon>Agaricomycetes</taxon>
        <taxon>Polyporales</taxon>
        <taxon>Fomitopsis</taxon>
    </lineage>
</organism>
<evidence type="ECO:0000313" key="2">
    <source>
        <dbReference type="Proteomes" id="UP000015241"/>
    </source>
</evidence>
<dbReference type="STRING" id="743788.S8E7R9"/>
<gene>
    <name evidence="1" type="ORF">FOMPIDRAFT_1050675</name>
</gene>
<proteinExistence type="predicted"/>
<dbReference type="EMBL" id="KE504157">
    <property type="protein sequence ID" value="EPS99398.1"/>
    <property type="molecule type" value="Genomic_DNA"/>
</dbReference>
<sequence length="139" mass="14614">MASSRLLSPMGYFTSPISPSSSQALPEVISMLILSLGSLIDVMSPQLGTVAPTQASEFAFSSFSWPTAESFGPDENPTPDDFDHSADPPGLFIAFAHNRHSNVLDPGGSALGVRAMSFAGITAIRSPQLVPSSPMRAFD</sequence>
<protein>
    <submittedName>
        <fullName evidence="1">Uncharacterized protein</fullName>
    </submittedName>
</protein>
<dbReference type="HOGENOM" id="CLU_1938198_0_0_1"/>
<dbReference type="Proteomes" id="UP000015241">
    <property type="component" value="Unassembled WGS sequence"/>
</dbReference>
<name>S8E7R9_FOMSC</name>
<accession>S8E7R9</accession>
<dbReference type="InParanoid" id="S8E7R9"/>
<dbReference type="AlphaFoldDB" id="S8E7R9"/>
<evidence type="ECO:0000313" key="1">
    <source>
        <dbReference type="EMBL" id="EPS99398.1"/>
    </source>
</evidence>
<reference evidence="1 2" key="1">
    <citation type="journal article" date="2012" name="Science">
        <title>The Paleozoic origin of enzymatic lignin decomposition reconstructed from 31 fungal genomes.</title>
        <authorList>
            <person name="Floudas D."/>
            <person name="Binder M."/>
            <person name="Riley R."/>
            <person name="Barry K."/>
            <person name="Blanchette R.A."/>
            <person name="Henrissat B."/>
            <person name="Martinez A.T."/>
            <person name="Otillar R."/>
            <person name="Spatafora J.W."/>
            <person name="Yadav J.S."/>
            <person name="Aerts A."/>
            <person name="Benoit I."/>
            <person name="Boyd A."/>
            <person name="Carlson A."/>
            <person name="Copeland A."/>
            <person name="Coutinho P.M."/>
            <person name="de Vries R.P."/>
            <person name="Ferreira P."/>
            <person name="Findley K."/>
            <person name="Foster B."/>
            <person name="Gaskell J."/>
            <person name="Glotzer D."/>
            <person name="Gorecki P."/>
            <person name="Heitman J."/>
            <person name="Hesse C."/>
            <person name="Hori C."/>
            <person name="Igarashi K."/>
            <person name="Jurgens J.A."/>
            <person name="Kallen N."/>
            <person name="Kersten P."/>
            <person name="Kohler A."/>
            <person name="Kuees U."/>
            <person name="Kumar T.K.A."/>
            <person name="Kuo A."/>
            <person name="LaButti K."/>
            <person name="Larrondo L.F."/>
            <person name="Lindquist E."/>
            <person name="Ling A."/>
            <person name="Lombard V."/>
            <person name="Lucas S."/>
            <person name="Lundell T."/>
            <person name="Martin R."/>
            <person name="McLaughlin D.J."/>
            <person name="Morgenstern I."/>
            <person name="Morin E."/>
            <person name="Murat C."/>
            <person name="Nagy L.G."/>
            <person name="Nolan M."/>
            <person name="Ohm R.A."/>
            <person name="Patyshakuliyeva A."/>
            <person name="Rokas A."/>
            <person name="Ruiz-Duenas F.J."/>
            <person name="Sabat G."/>
            <person name="Salamov A."/>
            <person name="Samejima M."/>
            <person name="Schmutz J."/>
            <person name="Slot J.C."/>
            <person name="St John F."/>
            <person name="Stenlid J."/>
            <person name="Sun H."/>
            <person name="Sun S."/>
            <person name="Syed K."/>
            <person name="Tsang A."/>
            <person name="Wiebenga A."/>
            <person name="Young D."/>
            <person name="Pisabarro A."/>
            <person name="Eastwood D.C."/>
            <person name="Martin F."/>
            <person name="Cullen D."/>
            <person name="Grigoriev I.V."/>
            <person name="Hibbett D.S."/>
        </authorList>
    </citation>
    <scope>NUCLEOTIDE SEQUENCE</scope>
    <source>
        <strain evidence="2">FP-58527</strain>
    </source>
</reference>
<keyword evidence="2" id="KW-1185">Reference proteome</keyword>